<dbReference type="InterPro" id="IPR050414">
    <property type="entry name" value="Fungal_M35_metalloproteases"/>
</dbReference>
<evidence type="ECO:0000313" key="10">
    <source>
        <dbReference type="EMBL" id="WDD97833.1"/>
    </source>
</evidence>
<dbReference type="PANTHER" id="PTHR37016">
    <property type="match status" value="1"/>
</dbReference>
<evidence type="ECO:0000259" key="9">
    <source>
        <dbReference type="SMART" id="SM01351"/>
    </source>
</evidence>
<dbReference type="Gene3D" id="2.60.40.2970">
    <property type="match status" value="1"/>
</dbReference>
<dbReference type="SMART" id="SM01351">
    <property type="entry name" value="Aspzincin_M35"/>
    <property type="match status" value="1"/>
</dbReference>
<evidence type="ECO:0000256" key="5">
    <source>
        <dbReference type="ARBA" id="ARBA00022801"/>
    </source>
</evidence>
<keyword evidence="7" id="KW-0482">Metalloprotease</keyword>
<dbReference type="GO" id="GO:0004222">
    <property type="term" value="F:metalloendopeptidase activity"/>
    <property type="evidence" value="ECO:0007669"/>
    <property type="project" value="InterPro"/>
</dbReference>
<organism evidence="10 11">
    <name type="scientific">Thalassomonas actiniarum</name>
    <dbReference type="NCBI Taxonomy" id="485447"/>
    <lineage>
        <taxon>Bacteria</taxon>
        <taxon>Pseudomonadati</taxon>
        <taxon>Pseudomonadota</taxon>
        <taxon>Gammaproteobacteria</taxon>
        <taxon>Alteromonadales</taxon>
        <taxon>Colwelliaceae</taxon>
        <taxon>Thalassomonas</taxon>
    </lineage>
</organism>
<name>A0AAE9YPI1_9GAMM</name>
<feature type="signal peptide" evidence="8">
    <location>
        <begin position="1"/>
        <end position="21"/>
    </location>
</feature>
<protein>
    <submittedName>
        <fullName evidence="10">Peptidase M35</fullName>
    </submittedName>
</protein>
<dbReference type="InterPro" id="IPR029463">
    <property type="entry name" value="Lys_MEP"/>
</dbReference>
<evidence type="ECO:0000256" key="2">
    <source>
        <dbReference type="ARBA" id="ARBA00010279"/>
    </source>
</evidence>
<dbReference type="AlphaFoldDB" id="A0AAE9YPI1"/>
<evidence type="ECO:0000256" key="3">
    <source>
        <dbReference type="ARBA" id="ARBA00022670"/>
    </source>
</evidence>
<proteinExistence type="inferred from homology"/>
<keyword evidence="8" id="KW-0732">Signal</keyword>
<gene>
    <name evidence="10" type="ORF">SG35_021430</name>
</gene>
<dbReference type="PANTHER" id="PTHR37016:SF3">
    <property type="entry name" value="NEUTRAL PROTEASE 2-RELATED"/>
    <property type="match status" value="1"/>
</dbReference>
<dbReference type="GO" id="GO:0046872">
    <property type="term" value="F:metal ion binding"/>
    <property type="evidence" value="ECO:0007669"/>
    <property type="project" value="UniProtKB-KW"/>
</dbReference>
<reference evidence="10 11" key="2">
    <citation type="journal article" date="2022" name="Mar. Drugs">
        <title>Bioassay-Guided Fractionation Leads to the Detection of Cholic Acid Generated by the Rare Thalassomonas sp.</title>
        <authorList>
            <person name="Pheiffer F."/>
            <person name="Schneider Y.K."/>
            <person name="Hansen E.H."/>
            <person name="Andersen J.H."/>
            <person name="Isaksson J."/>
            <person name="Busche T."/>
            <person name="R C."/>
            <person name="Kalinowski J."/>
            <person name="Zyl L.V."/>
            <person name="Trindade M."/>
        </authorList>
    </citation>
    <scope>NUCLEOTIDE SEQUENCE [LARGE SCALE GENOMIC DNA]</scope>
    <source>
        <strain evidence="10 11">A5K-106</strain>
    </source>
</reference>
<evidence type="ECO:0000313" key="11">
    <source>
        <dbReference type="Proteomes" id="UP000032568"/>
    </source>
</evidence>
<evidence type="ECO:0000256" key="8">
    <source>
        <dbReference type="SAM" id="SignalP"/>
    </source>
</evidence>
<dbReference type="Pfam" id="PF14521">
    <property type="entry name" value="Aspzincin_M35"/>
    <property type="match status" value="1"/>
</dbReference>
<keyword evidence="6" id="KW-0862">Zinc</keyword>
<dbReference type="SUPFAM" id="SSF55486">
    <property type="entry name" value="Metalloproteases ('zincins'), catalytic domain"/>
    <property type="match status" value="1"/>
</dbReference>
<dbReference type="Proteomes" id="UP000032568">
    <property type="component" value="Chromosome"/>
</dbReference>
<evidence type="ECO:0000256" key="6">
    <source>
        <dbReference type="ARBA" id="ARBA00022833"/>
    </source>
</evidence>
<dbReference type="EMBL" id="CP059735">
    <property type="protein sequence ID" value="WDD97833.1"/>
    <property type="molecule type" value="Genomic_DNA"/>
</dbReference>
<accession>A0AAE9YPI1</accession>
<evidence type="ECO:0000256" key="1">
    <source>
        <dbReference type="ARBA" id="ARBA00001947"/>
    </source>
</evidence>
<reference evidence="10 11" key="1">
    <citation type="journal article" date="2015" name="Genome Announc.">
        <title>Draft Genome Sequences of Marine Isolates of Thalassomonas viridans and Thalassomonas actiniarum.</title>
        <authorList>
            <person name="Olonade I."/>
            <person name="van Zyl L.J."/>
            <person name="Trindade M."/>
        </authorList>
    </citation>
    <scope>NUCLEOTIDE SEQUENCE [LARGE SCALE GENOMIC DNA]</scope>
    <source>
        <strain evidence="10 11">A5K-106</strain>
    </source>
</reference>
<comment type="similarity">
    <text evidence="2">Belongs to the peptidase M35 family.</text>
</comment>
<evidence type="ECO:0000256" key="7">
    <source>
        <dbReference type="ARBA" id="ARBA00023049"/>
    </source>
</evidence>
<keyword evidence="11" id="KW-1185">Reference proteome</keyword>
<evidence type="ECO:0000256" key="4">
    <source>
        <dbReference type="ARBA" id="ARBA00022723"/>
    </source>
</evidence>
<dbReference type="KEGG" id="tact:SG35_021430"/>
<sequence length="359" mass="39250">MKYLSTLALSGLSLFALQVNAAQLDAVVDVQSSTAGNVSATLTITNNGQATEKILSWYTDLEEEKIFHVLRDGVEVEFMGPHYKRHAPTAKDFIKLKSGQSLSRSFELTSLYDMSEAGNYEISYDVSSLHLFSNDQPTTQESGINKVKSANVERLSSNASYLWLDGVQSKGLAKVSKKPGGSTECIDGTCFSGRCSNSEKNSIFSALDAADQMANDAVAYLNSHSASNTSARYETWFGEATNSRYNTAASNFDAINDAIDNESITFDCSCNQSYFAYVYPNQPYKVYLCRAFWSARETGTDSRAGTIIHELSHFNVVAGTDDVVYGQSGAKSLAISNPNQALNNADSHEYFAENTPYQN</sequence>
<feature type="domain" description="Lysine-specific metallo-endopeptidase" evidence="9">
    <location>
        <begin position="219"/>
        <end position="353"/>
    </location>
</feature>
<dbReference type="GO" id="GO:0006508">
    <property type="term" value="P:proteolysis"/>
    <property type="evidence" value="ECO:0007669"/>
    <property type="project" value="UniProtKB-KW"/>
</dbReference>
<keyword evidence="4" id="KW-0479">Metal-binding</keyword>
<dbReference type="CDD" id="cd11306">
    <property type="entry name" value="M35_peptidyl-Lys"/>
    <property type="match status" value="1"/>
</dbReference>
<dbReference type="Gene3D" id="3.40.390.10">
    <property type="entry name" value="Collagenase (Catalytic Domain)"/>
    <property type="match status" value="1"/>
</dbReference>
<dbReference type="InterPro" id="IPR024079">
    <property type="entry name" value="MetalloPept_cat_dom_sf"/>
</dbReference>
<keyword evidence="3" id="KW-0645">Protease</keyword>
<dbReference type="InterPro" id="IPR034115">
    <property type="entry name" value="M35_peptidyl-Lys"/>
</dbReference>
<feature type="chain" id="PRO_5041904633" evidence="8">
    <location>
        <begin position="22"/>
        <end position="359"/>
    </location>
</feature>
<dbReference type="RefSeq" id="WP_053042932.1">
    <property type="nucleotide sequence ID" value="NZ_CP059735.1"/>
</dbReference>
<comment type="cofactor">
    <cofactor evidence="1">
        <name>Zn(2+)</name>
        <dbReference type="ChEBI" id="CHEBI:29105"/>
    </cofactor>
</comment>
<keyword evidence="5" id="KW-0378">Hydrolase</keyword>